<dbReference type="SMART" id="SM00589">
    <property type="entry name" value="PRY"/>
    <property type="match status" value="1"/>
</dbReference>
<evidence type="ECO:0008006" key="15">
    <source>
        <dbReference type="Google" id="ProtNLM"/>
    </source>
</evidence>
<dbReference type="InterPro" id="IPR006574">
    <property type="entry name" value="PRY"/>
</dbReference>
<comment type="similarity">
    <text evidence="10">Belongs to the SKINT family.</text>
</comment>
<evidence type="ECO:0000256" key="1">
    <source>
        <dbReference type="ARBA" id="ARBA00004479"/>
    </source>
</evidence>
<dbReference type="Pfam" id="PF22705">
    <property type="entry name" value="C2-set_3"/>
    <property type="match status" value="1"/>
</dbReference>
<dbReference type="PROSITE" id="PS50835">
    <property type="entry name" value="IG_LIKE"/>
    <property type="match status" value="2"/>
</dbReference>
<dbReference type="InterPro" id="IPR003879">
    <property type="entry name" value="Butyrophylin_SPRY"/>
</dbReference>
<feature type="domain" description="B30.2/SPRY" evidence="11">
    <location>
        <begin position="234"/>
        <end position="428"/>
    </location>
</feature>
<dbReference type="InterPro" id="IPR050143">
    <property type="entry name" value="TRIM/RBCC"/>
</dbReference>
<dbReference type="InterPro" id="IPR013320">
    <property type="entry name" value="ConA-like_dom_sf"/>
</dbReference>
<dbReference type="InterPro" id="IPR043136">
    <property type="entry name" value="B30.2/SPRY_sf"/>
</dbReference>
<dbReference type="InterPro" id="IPR001870">
    <property type="entry name" value="B30.2/SPRY"/>
</dbReference>
<reference evidence="13" key="1">
    <citation type="submission" date="2021-06" db="EMBL/GenBank/DDBJ databases">
        <authorList>
            <consortium name="Wellcome Sanger Institute Data Sharing"/>
        </authorList>
    </citation>
    <scope>NUCLEOTIDE SEQUENCE [LARGE SCALE GENOMIC DNA]</scope>
</reference>
<evidence type="ECO:0000259" key="11">
    <source>
        <dbReference type="PROSITE" id="PS50188"/>
    </source>
</evidence>
<evidence type="ECO:0000259" key="12">
    <source>
        <dbReference type="PROSITE" id="PS50835"/>
    </source>
</evidence>
<dbReference type="InterPro" id="IPR053896">
    <property type="entry name" value="BTN3A2-like_Ig-C"/>
</dbReference>
<keyword evidence="4" id="KW-0732">Signal</keyword>
<keyword evidence="8" id="KW-0325">Glycoprotein</keyword>
<dbReference type="SUPFAM" id="SSF48726">
    <property type="entry name" value="Immunoglobulin"/>
    <property type="match status" value="2"/>
</dbReference>
<protein>
    <recommendedName>
        <fullName evidence="15">Butyrophilin subfamily 1 member A1-like</fullName>
    </recommendedName>
</protein>
<dbReference type="InterPro" id="IPR007110">
    <property type="entry name" value="Ig-like_dom"/>
</dbReference>
<evidence type="ECO:0000256" key="6">
    <source>
        <dbReference type="ARBA" id="ARBA00023136"/>
    </source>
</evidence>
<dbReference type="InterPro" id="IPR013783">
    <property type="entry name" value="Ig-like_fold"/>
</dbReference>
<feature type="domain" description="Ig-like" evidence="12">
    <location>
        <begin position="49"/>
        <end position="139"/>
    </location>
</feature>
<dbReference type="GO" id="GO:0016020">
    <property type="term" value="C:membrane"/>
    <property type="evidence" value="ECO:0007669"/>
    <property type="project" value="UniProtKB-SubCell"/>
</dbReference>
<organism evidence="13 14">
    <name type="scientific">Erpetoichthys calabaricus</name>
    <name type="common">Rope fish</name>
    <name type="synonym">Calamoichthys calabaricus</name>
    <dbReference type="NCBI Taxonomy" id="27687"/>
    <lineage>
        <taxon>Eukaryota</taxon>
        <taxon>Metazoa</taxon>
        <taxon>Chordata</taxon>
        <taxon>Craniata</taxon>
        <taxon>Vertebrata</taxon>
        <taxon>Euteleostomi</taxon>
        <taxon>Actinopterygii</taxon>
        <taxon>Polypteriformes</taxon>
        <taxon>Polypteridae</taxon>
        <taxon>Erpetoichthys</taxon>
    </lineage>
</organism>
<evidence type="ECO:0000313" key="14">
    <source>
        <dbReference type="Proteomes" id="UP000694620"/>
    </source>
</evidence>
<dbReference type="FunFam" id="2.60.40.10:FF:000088">
    <property type="entry name" value="Butyrophilin subfamily 1 member A1"/>
    <property type="match status" value="1"/>
</dbReference>
<evidence type="ECO:0000313" key="13">
    <source>
        <dbReference type="Ensembl" id="ENSECRP00000026102.1"/>
    </source>
</evidence>
<comment type="subcellular location">
    <subcellularLocation>
        <location evidence="1">Membrane</location>
        <topology evidence="1">Single-pass type I membrane protein</topology>
    </subcellularLocation>
</comment>
<evidence type="ECO:0000256" key="4">
    <source>
        <dbReference type="ARBA" id="ARBA00022729"/>
    </source>
</evidence>
<dbReference type="Ensembl" id="ENSECRT00000026647.1">
    <property type="protein sequence ID" value="ENSECRP00000026102.1"/>
    <property type="gene ID" value="ENSECRG00000017533.1"/>
</dbReference>
<evidence type="ECO:0000256" key="7">
    <source>
        <dbReference type="ARBA" id="ARBA00023157"/>
    </source>
</evidence>
<feature type="domain" description="Ig-like" evidence="12">
    <location>
        <begin position="149"/>
        <end position="235"/>
    </location>
</feature>
<dbReference type="SUPFAM" id="SSF49899">
    <property type="entry name" value="Concanavalin A-like lectins/glucanases"/>
    <property type="match status" value="1"/>
</dbReference>
<dbReference type="AlphaFoldDB" id="A0A8C4T4J1"/>
<keyword evidence="3" id="KW-0812">Transmembrane</keyword>
<dbReference type="Gene3D" id="2.60.120.920">
    <property type="match status" value="1"/>
</dbReference>
<dbReference type="InterPro" id="IPR036179">
    <property type="entry name" value="Ig-like_dom_sf"/>
</dbReference>
<dbReference type="GO" id="GO:0042110">
    <property type="term" value="P:T cell activation"/>
    <property type="evidence" value="ECO:0007669"/>
    <property type="project" value="UniProtKB-ARBA"/>
</dbReference>
<keyword evidence="5" id="KW-1133">Transmembrane helix</keyword>
<keyword evidence="9" id="KW-0393">Immunoglobulin domain</keyword>
<dbReference type="Pfam" id="PF13765">
    <property type="entry name" value="PRY"/>
    <property type="match status" value="1"/>
</dbReference>
<dbReference type="GO" id="GO:0050863">
    <property type="term" value="P:regulation of T cell activation"/>
    <property type="evidence" value="ECO:0007669"/>
    <property type="project" value="UniProtKB-ARBA"/>
</dbReference>
<dbReference type="Pfam" id="PF00622">
    <property type="entry name" value="SPRY"/>
    <property type="match status" value="1"/>
</dbReference>
<dbReference type="GeneTree" id="ENSGT01120000271914"/>
<proteinExistence type="inferred from homology"/>
<dbReference type="PROSITE" id="PS50188">
    <property type="entry name" value="B302_SPRY"/>
    <property type="match status" value="1"/>
</dbReference>
<dbReference type="Pfam" id="PF07686">
    <property type="entry name" value="V-set"/>
    <property type="match status" value="1"/>
</dbReference>
<accession>A0A8C4T4J1</accession>
<dbReference type="CDD" id="cd13733">
    <property type="entry name" value="SPRY_PRY_C-I_1"/>
    <property type="match status" value="1"/>
</dbReference>
<dbReference type="InterPro" id="IPR003599">
    <property type="entry name" value="Ig_sub"/>
</dbReference>
<dbReference type="Proteomes" id="UP000694620">
    <property type="component" value="Chromosome 16"/>
</dbReference>
<keyword evidence="7" id="KW-1015">Disulfide bond</keyword>
<reference evidence="13" key="3">
    <citation type="submission" date="2025-09" db="UniProtKB">
        <authorList>
            <consortium name="Ensembl"/>
        </authorList>
    </citation>
    <scope>IDENTIFICATION</scope>
</reference>
<evidence type="ECO:0000256" key="10">
    <source>
        <dbReference type="ARBA" id="ARBA00038221"/>
    </source>
</evidence>
<dbReference type="InterPro" id="IPR003877">
    <property type="entry name" value="SPRY_dom"/>
</dbReference>
<dbReference type="SMART" id="SM00409">
    <property type="entry name" value="IG"/>
    <property type="match status" value="1"/>
</dbReference>
<keyword evidence="14" id="KW-1185">Reference proteome</keyword>
<dbReference type="FunFam" id="2.60.40.10:FF:000142">
    <property type="entry name" value="V-set domain-containing T-cell activation inhibitor 1"/>
    <property type="match status" value="1"/>
</dbReference>
<evidence type="ECO:0000256" key="3">
    <source>
        <dbReference type="ARBA" id="ARBA00022692"/>
    </source>
</evidence>
<dbReference type="Gene3D" id="2.60.40.10">
    <property type="entry name" value="Immunoglobulins"/>
    <property type="match status" value="2"/>
</dbReference>
<dbReference type="PANTHER" id="PTHR24103">
    <property type="entry name" value="E3 UBIQUITIN-PROTEIN LIGASE TRIM"/>
    <property type="match status" value="1"/>
</dbReference>
<comment type="similarity">
    <text evidence="2">Belongs to the immunoglobulin superfamily. BTN/MOG family.</text>
</comment>
<evidence type="ECO:0000256" key="9">
    <source>
        <dbReference type="ARBA" id="ARBA00023319"/>
    </source>
</evidence>
<evidence type="ECO:0000256" key="2">
    <source>
        <dbReference type="ARBA" id="ARBA00007591"/>
    </source>
</evidence>
<sequence>MVKSLVSVFSYLIKFMVYSNFQCNSSHVFLFSVKFSIIGPSEPIITYVGEDVILPASLSPALNAEEFQVRWFTTDFRSPVILFENYQYLKQIERTKMLFKGEMKYGNVSLKIQNVRVSDNSVYSCYVDSGRIDDEVQITLVVEVLGSQPSISIRSSDDQQTRLECTAEKWNPQPEIVWRDMNGVDVTTLSTATSQQAIEGLLTVSSVIPVKDVLTVFTCLMKSKAAKPDWPSGLSIYSECKDGVELFSLTLADVTFDPETANPWLIVSEDGKEVRNTDRRQRVTDSPKRFDRYPVVLAREGFTSGTHYWEVEVGEKTAWDLGVARESINRNGLFTMNQNDGYWRVLLRNGNKYTDANGCPLPLSLTVKPWTVGVFLDYDEGQVSFYNAQSHSHLYTFTDFFTEPLYPYFSPQLNDSGKNAAPLVIRPLRTH</sequence>
<reference evidence="13" key="2">
    <citation type="submission" date="2025-08" db="UniProtKB">
        <authorList>
            <consortium name="Ensembl"/>
        </authorList>
    </citation>
    <scope>IDENTIFICATION</scope>
</reference>
<dbReference type="GO" id="GO:1903037">
    <property type="term" value="P:regulation of leukocyte cell-cell adhesion"/>
    <property type="evidence" value="ECO:0007669"/>
    <property type="project" value="UniProtKB-ARBA"/>
</dbReference>
<keyword evidence="6" id="KW-0472">Membrane</keyword>
<dbReference type="InterPro" id="IPR013106">
    <property type="entry name" value="Ig_V-set"/>
</dbReference>
<dbReference type="SMART" id="SM00449">
    <property type="entry name" value="SPRY"/>
    <property type="match status" value="1"/>
</dbReference>
<dbReference type="FunFam" id="2.60.120.920:FF:000004">
    <property type="entry name" value="Butyrophilin subfamily 1 member A1"/>
    <property type="match status" value="1"/>
</dbReference>
<name>A0A8C4T4J1_ERPCA</name>
<dbReference type="PRINTS" id="PR01407">
    <property type="entry name" value="BUTYPHLNCDUF"/>
</dbReference>
<evidence type="ECO:0000256" key="5">
    <source>
        <dbReference type="ARBA" id="ARBA00022989"/>
    </source>
</evidence>
<evidence type="ECO:0000256" key="8">
    <source>
        <dbReference type="ARBA" id="ARBA00023180"/>
    </source>
</evidence>